<dbReference type="InterPro" id="IPR002018">
    <property type="entry name" value="CarbesteraseB"/>
</dbReference>
<dbReference type="Proteomes" id="UP000076744">
    <property type="component" value="Unassembled WGS sequence"/>
</dbReference>
<comment type="caution">
    <text evidence="5">The sequence shown here is derived from an EMBL/GenBank/DDBJ whole genome shotgun (WGS) entry which is preliminary data.</text>
</comment>
<dbReference type="ESTHER" id="9hypo-a0a167fcg1">
    <property type="family name" value="Fungal_carboxylesterase_lipase"/>
</dbReference>
<evidence type="ECO:0000256" key="2">
    <source>
        <dbReference type="ARBA" id="ARBA00022801"/>
    </source>
</evidence>
<reference evidence="5 6" key="1">
    <citation type="journal article" date="2016" name="Genome Biol. Evol.">
        <title>Divergent and convergent evolution of fungal pathogenicity.</title>
        <authorList>
            <person name="Shang Y."/>
            <person name="Xiao G."/>
            <person name="Zheng P."/>
            <person name="Cen K."/>
            <person name="Zhan S."/>
            <person name="Wang C."/>
        </authorList>
    </citation>
    <scope>NUCLEOTIDE SEQUENCE [LARGE SCALE GENOMIC DNA]</scope>
    <source>
        <strain evidence="5 6">ARSEF 2679</strain>
    </source>
</reference>
<dbReference type="InterPro" id="IPR029058">
    <property type="entry name" value="AB_hydrolase_fold"/>
</dbReference>
<dbReference type="Pfam" id="PF00135">
    <property type="entry name" value="COesterase"/>
    <property type="match status" value="1"/>
</dbReference>
<keyword evidence="3" id="KW-0732">Signal</keyword>
<dbReference type="SUPFAM" id="SSF53474">
    <property type="entry name" value="alpha/beta-Hydrolases"/>
    <property type="match status" value="1"/>
</dbReference>
<feature type="signal peptide" evidence="3">
    <location>
        <begin position="1"/>
        <end position="18"/>
    </location>
</feature>
<gene>
    <name evidence="5" type="ORF">ISF_09607</name>
</gene>
<dbReference type="PANTHER" id="PTHR43918:SF4">
    <property type="entry name" value="CARBOXYLIC ESTER HYDROLASE"/>
    <property type="match status" value="1"/>
</dbReference>
<proteinExistence type="inferred from homology"/>
<comment type="similarity">
    <text evidence="1">Belongs to the type-B carboxylesterase/lipase family.</text>
</comment>
<evidence type="ECO:0000256" key="3">
    <source>
        <dbReference type="SAM" id="SignalP"/>
    </source>
</evidence>
<accession>A0A167FCG1</accession>
<dbReference type="RefSeq" id="XP_018699597.1">
    <property type="nucleotide sequence ID" value="XM_018853208.1"/>
</dbReference>
<keyword evidence="2" id="KW-0378">Hydrolase</keyword>
<dbReference type="STRING" id="1081104.A0A167FCG1"/>
<dbReference type="AlphaFoldDB" id="A0A167FCG1"/>
<evidence type="ECO:0000313" key="5">
    <source>
        <dbReference type="EMBL" id="OAA45079.1"/>
    </source>
</evidence>
<evidence type="ECO:0000313" key="6">
    <source>
        <dbReference type="Proteomes" id="UP000076744"/>
    </source>
</evidence>
<name>A0A167FCG1_CORFA</name>
<dbReference type="OrthoDB" id="408631at2759"/>
<organism evidence="5 6">
    <name type="scientific">Cordyceps fumosorosea (strain ARSEF 2679)</name>
    <name type="common">Isaria fumosorosea</name>
    <dbReference type="NCBI Taxonomy" id="1081104"/>
    <lineage>
        <taxon>Eukaryota</taxon>
        <taxon>Fungi</taxon>
        <taxon>Dikarya</taxon>
        <taxon>Ascomycota</taxon>
        <taxon>Pezizomycotina</taxon>
        <taxon>Sordariomycetes</taxon>
        <taxon>Hypocreomycetidae</taxon>
        <taxon>Hypocreales</taxon>
        <taxon>Cordycipitaceae</taxon>
        <taxon>Cordyceps</taxon>
    </lineage>
</organism>
<evidence type="ECO:0000259" key="4">
    <source>
        <dbReference type="Pfam" id="PF00135"/>
    </source>
</evidence>
<dbReference type="GeneID" id="30025899"/>
<feature type="domain" description="Carboxylesterase type B" evidence="4">
    <location>
        <begin position="38"/>
        <end position="524"/>
    </location>
</feature>
<dbReference type="InterPro" id="IPR050654">
    <property type="entry name" value="AChE-related_enzymes"/>
</dbReference>
<dbReference type="PANTHER" id="PTHR43918">
    <property type="entry name" value="ACETYLCHOLINESTERASE"/>
    <property type="match status" value="1"/>
</dbReference>
<evidence type="ECO:0000256" key="1">
    <source>
        <dbReference type="ARBA" id="ARBA00005964"/>
    </source>
</evidence>
<feature type="chain" id="PRO_5007886271" evidence="3">
    <location>
        <begin position="19"/>
        <end position="583"/>
    </location>
</feature>
<sequence length="583" mass="63939">MRATHLLLLLPLALLTQAKRPSVTNERVPITYIGTATEDGKIEQFMSIPYGQDTSGEQRFRHPIPFSPAADTIVDATEPGAACPQPEQPLKQDPWTRIKNISEDCLTLRISRPAVETDNAAAEKKLLPVMIWIHGGGHLVGTVYDSAYDPVGLIRASINSGNPVLYVAMNYRLNIYGFPVSDSLLEDGLTNLGLHDQALALQWVQDNISDFGGDPDNVTVFGEDTGASDIGLHLLTGKNAPANVPFRRVVAQSGSAMSAWPGNAKTSKDSFAAVAAKLGCIAASPQYWYTVNCLRQFSMDQVTKTAFDVAYEFDPLNGFHAFGPVVDGTMVPEQPAKAFEEGRFVKDVDFLFGWDVDEGTMETPIAIQSTFDAAGWLMKRYPTLTYPSALELMYLYLDGPHASRDECHEAVSTAWCALSRLVRDATVACPLLTQAAHMSLAGAPNIYLYELNQSAFAPVMESKGRAYLGAAHFSDVPYVFNNLQSSYFISEERDLKLASWMASTWAAFASAGSPRVEGHEHEGDGDDDEWPFLFGEQWKMEEPRQITLRTIGGPSSGVRRMPFAERRKCEAVNRIVGGGVTQY</sequence>
<dbReference type="EMBL" id="AZHB01000058">
    <property type="protein sequence ID" value="OAA45079.1"/>
    <property type="molecule type" value="Genomic_DNA"/>
</dbReference>
<dbReference type="GO" id="GO:0052689">
    <property type="term" value="F:carboxylic ester hydrolase activity"/>
    <property type="evidence" value="ECO:0007669"/>
    <property type="project" value="TreeGrafter"/>
</dbReference>
<protein>
    <submittedName>
        <fullName evidence="5">Carboxylesterase family protein</fullName>
    </submittedName>
</protein>
<dbReference type="Gene3D" id="3.40.50.1820">
    <property type="entry name" value="alpha/beta hydrolase"/>
    <property type="match status" value="1"/>
</dbReference>
<keyword evidence="6" id="KW-1185">Reference proteome</keyword>